<gene>
    <name evidence="1" type="ORF">EJV47_10025</name>
</gene>
<dbReference type="RefSeq" id="WP_126693006.1">
    <property type="nucleotide sequence ID" value="NZ_RXOF01000004.1"/>
</dbReference>
<evidence type="ECO:0000313" key="1">
    <source>
        <dbReference type="EMBL" id="RTQ50941.1"/>
    </source>
</evidence>
<accession>A0A431U5A1</accession>
<dbReference type="AlphaFoldDB" id="A0A431U5A1"/>
<name>A0A431U5A1_9BACT</name>
<comment type="caution">
    <text evidence="1">The sequence shown here is derived from an EMBL/GenBank/DDBJ whole genome shotgun (WGS) entry which is preliminary data.</text>
</comment>
<dbReference type="Proteomes" id="UP000282184">
    <property type="component" value="Unassembled WGS sequence"/>
</dbReference>
<keyword evidence="2" id="KW-1185">Reference proteome</keyword>
<reference evidence="1 2" key="1">
    <citation type="submission" date="2018-12" db="EMBL/GenBank/DDBJ databases">
        <title>Hymenobacter gummosus sp. nov., isolated from a spring.</title>
        <authorList>
            <person name="Nie L."/>
        </authorList>
    </citation>
    <scope>NUCLEOTIDE SEQUENCE [LARGE SCALE GENOMIC DNA]</scope>
    <source>
        <strain evidence="1 2">KCTC 52166</strain>
    </source>
</reference>
<organism evidence="1 2">
    <name type="scientific">Hymenobacter gummosus</name>
    <dbReference type="NCBI Taxonomy" id="1776032"/>
    <lineage>
        <taxon>Bacteria</taxon>
        <taxon>Pseudomonadati</taxon>
        <taxon>Bacteroidota</taxon>
        <taxon>Cytophagia</taxon>
        <taxon>Cytophagales</taxon>
        <taxon>Hymenobacteraceae</taxon>
        <taxon>Hymenobacter</taxon>
    </lineage>
</organism>
<dbReference type="OrthoDB" id="879873at2"/>
<evidence type="ECO:0000313" key="2">
    <source>
        <dbReference type="Proteomes" id="UP000282184"/>
    </source>
</evidence>
<sequence length="195" mass="21768">MLNPLMKLFAFLIVLGWCCIGCSHPLPHHLPDSNYYKQQEVSLLAAVCDQVMKPPLYIAPITKQDTIGIYDSLNFPHLSQKAMAKLDQEHQLSADFIRVLNDSTNWSQARHSTVTPPVLQIAAHVAFTPKLIVPKTDAPAAYRLSRVVFNANFSRAYFQLTWADAGGGTSKYVFCQKSDAGWVVQLAPTLNSFKF</sequence>
<protein>
    <submittedName>
        <fullName evidence="1">Uncharacterized protein</fullName>
    </submittedName>
</protein>
<dbReference type="EMBL" id="RXOF01000004">
    <property type="protein sequence ID" value="RTQ50941.1"/>
    <property type="molecule type" value="Genomic_DNA"/>
</dbReference>
<proteinExistence type="predicted"/>